<dbReference type="GO" id="GO:0032589">
    <property type="term" value="C:neuron projection membrane"/>
    <property type="evidence" value="ECO:0007669"/>
    <property type="project" value="TreeGrafter"/>
</dbReference>
<evidence type="ECO:0000313" key="2">
    <source>
        <dbReference type="Proteomes" id="UP000695007"/>
    </source>
</evidence>
<dbReference type="InterPro" id="IPR013783">
    <property type="entry name" value="Ig-like_fold"/>
</dbReference>
<feature type="domain" description="Ig-like" evidence="1">
    <location>
        <begin position="195"/>
        <end position="290"/>
    </location>
</feature>
<name>A0AAJ7E1W6_9HYME</name>
<dbReference type="InterPro" id="IPR036179">
    <property type="entry name" value="Ig-like_dom_sf"/>
</dbReference>
<organism evidence="2 3">
    <name type="scientific">Ceratosolen solmsi marchali</name>
    <dbReference type="NCBI Taxonomy" id="326594"/>
    <lineage>
        <taxon>Eukaryota</taxon>
        <taxon>Metazoa</taxon>
        <taxon>Ecdysozoa</taxon>
        <taxon>Arthropoda</taxon>
        <taxon>Hexapoda</taxon>
        <taxon>Insecta</taxon>
        <taxon>Pterygota</taxon>
        <taxon>Neoptera</taxon>
        <taxon>Endopterygota</taxon>
        <taxon>Hymenoptera</taxon>
        <taxon>Apocrita</taxon>
        <taxon>Proctotrupomorpha</taxon>
        <taxon>Chalcidoidea</taxon>
        <taxon>Agaonidae</taxon>
        <taxon>Agaoninae</taxon>
        <taxon>Ceratosolen</taxon>
    </lineage>
</organism>
<proteinExistence type="predicted"/>
<dbReference type="CDD" id="cd00096">
    <property type="entry name" value="Ig"/>
    <property type="match status" value="1"/>
</dbReference>
<dbReference type="Proteomes" id="UP000695007">
    <property type="component" value="Unplaced"/>
</dbReference>
<dbReference type="GeneID" id="105367717"/>
<dbReference type="Gene3D" id="2.60.40.10">
    <property type="entry name" value="Immunoglobulins"/>
    <property type="match status" value="2"/>
</dbReference>
<dbReference type="PANTHER" id="PTHR23279">
    <property type="entry name" value="DEFECTIVE PROBOSCIS EXTENSION RESPONSE DPR -RELATED"/>
    <property type="match status" value="1"/>
</dbReference>
<dbReference type="InterPro" id="IPR003598">
    <property type="entry name" value="Ig_sub2"/>
</dbReference>
<dbReference type="KEGG" id="csol:105367717"/>
<dbReference type="GO" id="GO:0050808">
    <property type="term" value="P:synapse organization"/>
    <property type="evidence" value="ECO:0007669"/>
    <property type="project" value="TreeGrafter"/>
</dbReference>
<dbReference type="InterPro" id="IPR037448">
    <property type="entry name" value="Zig-8"/>
</dbReference>
<dbReference type="AlphaFoldDB" id="A0AAJ7E1W6"/>
<dbReference type="PROSITE" id="PS50835">
    <property type="entry name" value="IG_LIKE"/>
    <property type="match status" value="2"/>
</dbReference>
<dbReference type="InterPro" id="IPR003599">
    <property type="entry name" value="Ig_sub"/>
</dbReference>
<protein>
    <submittedName>
        <fullName evidence="3">Uncharacterized protein LOC105367717</fullName>
    </submittedName>
</protein>
<dbReference type="SUPFAM" id="SSF48726">
    <property type="entry name" value="Immunoglobulin"/>
    <property type="match status" value="2"/>
</dbReference>
<evidence type="ECO:0000259" key="1">
    <source>
        <dbReference type="PROSITE" id="PS50835"/>
    </source>
</evidence>
<dbReference type="Pfam" id="PF07686">
    <property type="entry name" value="V-set"/>
    <property type="match status" value="1"/>
</dbReference>
<dbReference type="CTD" id="32572"/>
<dbReference type="SMART" id="SM00408">
    <property type="entry name" value="IGc2"/>
    <property type="match status" value="1"/>
</dbReference>
<accession>A0AAJ7E1W6</accession>
<keyword evidence="2" id="KW-1185">Reference proteome</keyword>
<dbReference type="InterPro" id="IPR007110">
    <property type="entry name" value="Ig-like_dom"/>
</dbReference>
<evidence type="ECO:0000313" key="3">
    <source>
        <dbReference type="RefSeq" id="XP_011504788.1"/>
    </source>
</evidence>
<sequence length="341" mass="39171">MSLDHNWRSRLILIVTTASIVTGNYHFYDISNFQEHYADFQKLFNNVTRAYEHIKIRHEQRIQHDFTGSNPLKVPRLRHHHVAHRGPYFENAEGQEINGSNNMAHLGDTALLDCRVVMLSGKMVMWLRQSPDKALLTVGKNTHTSDPRYSVKFKYPNNWRLAISAIQKEDGGLYVCQVNTHPPKMLITNVTILAPEIRIVDEANHELRDRYYKTGSIMELTCIARPSRPGSKVPHPVWRKNNEILPDHVNVYHTNGTDNELLSRIRIEHAKKSDSGQFSCTIGQFSTTLVNIHILNGEKQAAVHHDQWNAGRPTNQRRINEALRNALAAFLFLTFTIGYLL</sequence>
<dbReference type="InterPro" id="IPR013106">
    <property type="entry name" value="Ig_V-set"/>
</dbReference>
<dbReference type="PANTHER" id="PTHR23279:SF3">
    <property type="entry name" value="DEFECTIVE PROBOSCIS EXTENSION RESPONSE 18"/>
    <property type="match status" value="1"/>
</dbReference>
<gene>
    <name evidence="3" type="primary">LOC105367717</name>
</gene>
<reference evidence="3" key="1">
    <citation type="submission" date="2025-08" db="UniProtKB">
        <authorList>
            <consortium name="RefSeq"/>
        </authorList>
    </citation>
    <scope>IDENTIFICATION</scope>
</reference>
<feature type="domain" description="Ig-like" evidence="1">
    <location>
        <begin position="87"/>
        <end position="188"/>
    </location>
</feature>
<dbReference type="SMART" id="SM00409">
    <property type="entry name" value="IG"/>
    <property type="match status" value="2"/>
</dbReference>
<dbReference type="RefSeq" id="XP_011504788.1">
    <property type="nucleotide sequence ID" value="XM_011506486.1"/>
</dbReference>